<dbReference type="PANTHER" id="PTHR43975:SF2">
    <property type="entry name" value="EG:BACR7A4.14 PROTEIN-RELATED"/>
    <property type="match status" value="1"/>
</dbReference>
<dbReference type="CDD" id="cd05233">
    <property type="entry name" value="SDR_c"/>
    <property type="match status" value="1"/>
</dbReference>
<dbReference type="SUPFAM" id="SSF51735">
    <property type="entry name" value="NAD(P)-binding Rossmann-fold domains"/>
    <property type="match status" value="1"/>
</dbReference>
<dbReference type="HOGENOM" id="CLU_010194_1_2_4"/>
<dbReference type="PRINTS" id="PR00081">
    <property type="entry name" value="GDHRDH"/>
</dbReference>
<proteinExistence type="inferred from homology"/>
<protein>
    <submittedName>
        <fullName evidence="2">Short-chain dehydrogenase</fullName>
    </submittedName>
</protein>
<accession>A0A076Q0M0</accession>
<evidence type="ECO:0000313" key="3">
    <source>
        <dbReference type="Proteomes" id="UP000028782"/>
    </source>
</evidence>
<dbReference type="Proteomes" id="UP000028782">
    <property type="component" value="Chromosome"/>
</dbReference>
<dbReference type="InterPro" id="IPR002347">
    <property type="entry name" value="SDR_fam"/>
</dbReference>
<dbReference type="RefSeq" id="WP_043375888.1">
    <property type="nucleotide sequence ID" value="NZ_CP006704.1"/>
</dbReference>
<dbReference type="InterPro" id="IPR036291">
    <property type="entry name" value="NAD(P)-bd_dom_sf"/>
</dbReference>
<reference evidence="2 3" key="1">
    <citation type="journal article" date="2014" name="Genome Announc.">
        <title>Complete Genome Sequence of Polychlorinated Biphenyl Degrader Comamonas testosteroni TK102 (NBRC 109938).</title>
        <authorList>
            <person name="Fukuda K."/>
            <person name="Hosoyama A."/>
            <person name="Tsuchikane K."/>
            <person name="Ohji S."/>
            <person name="Yamazoe A."/>
            <person name="Fujita N."/>
            <person name="Shintani M."/>
            <person name="Kimbara K."/>
        </authorList>
    </citation>
    <scope>NUCLEOTIDE SEQUENCE [LARGE SCALE GENOMIC DNA]</scope>
    <source>
        <strain evidence="2">TK102</strain>
    </source>
</reference>
<dbReference type="EMBL" id="CP006704">
    <property type="protein sequence ID" value="AIJ49685.1"/>
    <property type="molecule type" value="Genomic_DNA"/>
</dbReference>
<gene>
    <name evidence="2" type="ORF">O987_28195</name>
</gene>
<evidence type="ECO:0000256" key="1">
    <source>
        <dbReference type="ARBA" id="ARBA00006484"/>
    </source>
</evidence>
<dbReference type="Gene3D" id="3.40.50.720">
    <property type="entry name" value="NAD(P)-binding Rossmann-like Domain"/>
    <property type="match status" value="1"/>
</dbReference>
<name>A0A076Q0M0_COMTE</name>
<dbReference type="AlphaFoldDB" id="A0A076Q0M0"/>
<dbReference type="FunFam" id="3.40.50.720:FF:000084">
    <property type="entry name" value="Short-chain dehydrogenase reductase"/>
    <property type="match status" value="1"/>
</dbReference>
<dbReference type="PANTHER" id="PTHR43975">
    <property type="entry name" value="ZGC:101858"/>
    <property type="match status" value="1"/>
</dbReference>
<sequence>MREARLNNKVALITGAGSGIGAAATALFSQEGASVLMVDANGEALERTRERILEVMPEARLQCFVADVSDRNAAIEAVSQATSKWNKLDILVNNAAMRNYSAATEATPEEWQAMVNVNLVGMSNYCHAAIGELRKSGGAVVNVSSCYAVTGRKGMALYDATKAAQLSFTRSLAFEESANGVRVNAVCPGSTLTDFHVGRAGAAGKSVEQLKTERKDTSLIGRWADPTEIAWPILWMASSEASFITGTTLLVDGGLHIM</sequence>
<dbReference type="KEGG" id="ctes:O987_28195"/>
<dbReference type="PRINTS" id="PR00080">
    <property type="entry name" value="SDRFAMILY"/>
</dbReference>
<organism evidence="2 3">
    <name type="scientific">Comamonas testosteroni TK102</name>
    <dbReference type="NCBI Taxonomy" id="1392005"/>
    <lineage>
        <taxon>Bacteria</taxon>
        <taxon>Pseudomonadati</taxon>
        <taxon>Pseudomonadota</taxon>
        <taxon>Betaproteobacteria</taxon>
        <taxon>Burkholderiales</taxon>
        <taxon>Comamonadaceae</taxon>
        <taxon>Comamonas</taxon>
    </lineage>
</organism>
<comment type="similarity">
    <text evidence="1">Belongs to the short-chain dehydrogenases/reductases (SDR) family.</text>
</comment>
<evidence type="ECO:0000313" key="2">
    <source>
        <dbReference type="EMBL" id="AIJ49685.1"/>
    </source>
</evidence>
<dbReference type="Pfam" id="PF13561">
    <property type="entry name" value="adh_short_C2"/>
    <property type="match status" value="1"/>
</dbReference>